<dbReference type="OrthoDB" id="9812921at2"/>
<feature type="chain" id="PRO_5019074781" evidence="2">
    <location>
        <begin position="20"/>
        <end position="838"/>
    </location>
</feature>
<evidence type="ECO:0000313" key="6">
    <source>
        <dbReference type="Proteomes" id="UP000286934"/>
    </source>
</evidence>
<sequence>MKRKLTVAISAALLSVACASSDPIQQGAANSSAATEQSVEQRAGQVQRSPAAVAEQRESVFSMTQIMADPDWIGRSPEGAYWSWDSRSVLFSRKREGSPQRDLFRRPLSAGGNGTQVALDSLHTQAYRNAIANADGSLKAYVFERNVFVLATDTGEVRQLTRDSQNKSSLQFLNDGRLSYRVGNDFYAMNLQNGYTELVLSLQTREAPTALQEPADILAREEIDLIEYNQVQRRQRQERFDDQQALAASNTSLAPEPVYLGNNLQVVDVSLSPSADRAIVAVTEPQSWRGDSDLMPRYVTESGRVENQNVRRRVADAKPVNHTLYLIDVNTGEKTELSYETLPGYDEDVLASVREENYAAEGKTYESKKAPRPIGVMPGWSAPEGNIVWNAAGDAVAVMLRAWDNKDRWIATVDFDSESLVNQHRLHDEAWINRDFNAFNWMPESNALWYLSEESNYSHLYIKNLNSGDVQQITSGRYLVDNVTLNKAGDTFYFQANVDHPGIYEIFRVSANGGDIEQLTDLDGMTSYSLSPDETRLLLTHSSPLQPNELYVQEVRSGSQATRLTETVTAEFESMPWAQPEIVEVPSSHVDDPIYSRVYLPKDYDENRAEGYPAVVFIHGAGYLQNAHGGWSGYFREFMYHSKLTDLGYVVLDLDFRGSAGYGRDWRTAVYRQMGTPEVEDLVDVVKWMGDNRNVDVDRVGTYGGSYGGFLTFMALFNEPGLFKAGAALRPVTDWAHYNTGYTSNILNLPQDDMIAYRRSSPIYFAEGLEDALLINAPMVDDNVFFQDSVRLVQRLIELEKENFETAIFPVEPHGFVQPSSWLDEYRRIHKLFETNLQ</sequence>
<keyword evidence="2" id="KW-0732">Signal</keyword>
<reference evidence="6" key="1">
    <citation type="journal article" date="2018" name="Front. Microbiol.">
        <title>Genome-Based Analysis Reveals the Taxonomy and Diversity of the Family Idiomarinaceae.</title>
        <authorList>
            <person name="Liu Y."/>
            <person name="Lai Q."/>
            <person name="Shao Z."/>
        </authorList>
    </citation>
    <scope>NUCLEOTIDE SEQUENCE [LARGE SCALE GENOMIC DNA]</scope>
    <source>
        <strain evidence="6">AIS</strain>
    </source>
</reference>
<gene>
    <name evidence="5" type="ORF">CWE13_01055</name>
</gene>
<proteinExistence type="predicted"/>
<dbReference type="InterPro" id="IPR001375">
    <property type="entry name" value="Peptidase_S9_cat"/>
</dbReference>
<dbReference type="InterPro" id="IPR011042">
    <property type="entry name" value="6-blade_b-propeller_TolB-like"/>
</dbReference>
<feature type="signal peptide" evidence="2">
    <location>
        <begin position="1"/>
        <end position="19"/>
    </location>
</feature>
<dbReference type="Pfam" id="PF00326">
    <property type="entry name" value="Peptidase_S9"/>
    <property type="match status" value="1"/>
</dbReference>
<dbReference type="Proteomes" id="UP000286934">
    <property type="component" value="Unassembled WGS sequence"/>
</dbReference>
<feature type="domain" description="Dipeptidylpeptidase IV N-terminal" evidence="4">
    <location>
        <begin position="386"/>
        <end position="547"/>
    </location>
</feature>
<evidence type="ECO:0000259" key="4">
    <source>
        <dbReference type="Pfam" id="PF00930"/>
    </source>
</evidence>
<dbReference type="RefSeq" id="WP_126805492.1">
    <property type="nucleotide sequence ID" value="NZ_PIPP01000001.1"/>
</dbReference>
<dbReference type="PROSITE" id="PS51257">
    <property type="entry name" value="PROKAR_LIPOPROTEIN"/>
    <property type="match status" value="1"/>
</dbReference>
<dbReference type="GO" id="GO:0006508">
    <property type="term" value="P:proteolysis"/>
    <property type="evidence" value="ECO:0007669"/>
    <property type="project" value="InterPro"/>
</dbReference>
<dbReference type="InterPro" id="IPR002469">
    <property type="entry name" value="Peptidase_S9B_N"/>
</dbReference>
<dbReference type="AlphaFoldDB" id="A0A432WWV6"/>
<evidence type="ECO:0000313" key="5">
    <source>
        <dbReference type="EMBL" id="RUO38270.1"/>
    </source>
</evidence>
<feature type="compositionally biased region" description="Polar residues" evidence="1">
    <location>
        <begin position="29"/>
        <end position="48"/>
    </location>
</feature>
<dbReference type="InterPro" id="IPR029058">
    <property type="entry name" value="AB_hydrolase_fold"/>
</dbReference>
<dbReference type="SUPFAM" id="SSF82171">
    <property type="entry name" value="DPP6 N-terminal domain-like"/>
    <property type="match status" value="1"/>
</dbReference>
<dbReference type="Gene3D" id="2.140.10.30">
    <property type="entry name" value="Dipeptidylpeptidase IV, N-terminal domain"/>
    <property type="match status" value="1"/>
</dbReference>
<dbReference type="EMBL" id="PIPP01000001">
    <property type="protein sequence ID" value="RUO38270.1"/>
    <property type="molecule type" value="Genomic_DNA"/>
</dbReference>
<dbReference type="InterPro" id="IPR050278">
    <property type="entry name" value="Serine_Prot_S9B/DPPIV"/>
</dbReference>
<evidence type="ECO:0000259" key="3">
    <source>
        <dbReference type="Pfam" id="PF00326"/>
    </source>
</evidence>
<feature type="region of interest" description="Disordered" evidence="1">
    <location>
        <begin position="29"/>
        <end position="51"/>
    </location>
</feature>
<organism evidence="5 6">
    <name type="scientific">Aliidiomarina shirensis</name>
    <dbReference type="NCBI Taxonomy" id="1048642"/>
    <lineage>
        <taxon>Bacteria</taxon>
        <taxon>Pseudomonadati</taxon>
        <taxon>Pseudomonadota</taxon>
        <taxon>Gammaproteobacteria</taxon>
        <taxon>Alteromonadales</taxon>
        <taxon>Idiomarinaceae</taxon>
        <taxon>Aliidiomarina</taxon>
    </lineage>
</organism>
<dbReference type="GO" id="GO:0008239">
    <property type="term" value="F:dipeptidyl-peptidase activity"/>
    <property type="evidence" value="ECO:0007669"/>
    <property type="project" value="TreeGrafter"/>
</dbReference>
<dbReference type="Gene3D" id="3.40.50.1820">
    <property type="entry name" value="alpha/beta hydrolase"/>
    <property type="match status" value="1"/>
</dbReference>
<dbReference type="PANTHER" id="PTHR11731">
    <property type="entry name" value="PROTEASE FAMILY S9B,C DIPEPTIDYL-PEPTIDASE IV-RELATED"/>
    <property type="match status" value="1"/>
</dbReference>
<keyword evidence="6" id="KW-1185">Reference proteome</keyword>
<evidence type="ECO:0000256" key="1">
    <source>
        <dbReference type="SAM" id="MobiDB-lite"/>
    </source>
</evidence>
<dbReference type="Pfam" id="PF00930">
    <property type="entry name" value="DPPIV_N"/>
    <property type="match status" value="1"/>
</dbReference>
<name>A0A432WWV6_9GAMM</name>
<protein>
    <submittedName>
        <fullName evidence="5">S9 family peptidase</fullName>
    </submittedName>
</protein>
<accession>A0A432WWV6</accession>
<feature type="domain" description="Peptidase S9 prolyl oligopeptidase catalytic" evidence="3">
    <location>
        <begin position="644"/>
        <end position="837"/>
    </location>
</feature>
<dbReference type="SUPFAM" id="SSF53474">
    <property type="entry name" value="alpha/beta-Hydrolases"/>
    <property type="match status" value="1"/>
</dbReference>
<dbReference type="GO" id="GO:0008236">
    <property type="term" value="F:serine-type peptidase activity"/>
    <property type="evidence" value="ECO:0007669"/>
    <property type="project" value="InterPro"/>
</dbReference>
<comment type="caution">
    <text evidence="5">The sequence shown here is derived from an EMBL/GenBank/DDBJ whole genome shotgun (WGS) entry which is preliminary data.</text>
</comment>
<evidence type="ECO:0000256" key="2">
    <source>
        <dbReference type="SAM" id="SignalP"/>
    </source>
</evidence>
<dbReference type="PANTHER" id="PTHR11731:SF193">
    <property type="entry name" value="DIPEPTIDYL PEPTIDASE 9"/>
    <property type="match status" value="1"/>
</dbReference>
<dbReference type="Gene3D" id="2.120.10.30">
    <property type="entry name" value="TolB, C-terminal domain"/>
    <property type="match status" value="1"/>
</dbReference>